<feature type="domain" description="MIF4G" evidence="5">
    <location>
        <begin position="93"/>
        <end position="306"/>
    </location>
</feature>
<evidence type="ECO:0000256" key="1">
    <source>
        <dbReference type="ARBA" id="ARBA00005775"/>
    </source>
</evidence>
<dbReference type="GO" id="GO:0016281">
    <property type="term" value="C:eukaryotic translation initiation factor 4F complex"/>
    <property type="evidence" value="ECO:0007669"/>
    <property type="project" value="TreeGrafter"/>
</dbReference>
<dbReference type="InterPro" id="IPR016024">
    <property type="entry name" value="ARM-type_fold"/>
</dbReference>
<evidence type="ECO:0000259" key="5">
    <source>
        <dbReference type="SMART" id="SM00543"/>
    </source>
</evidence>
<feature type="region of interest" description="Disordered" evidence="4">
    <location>
        <begin position="64"/>
        <end position="90"/>
    </location>
</feature>
<name>A0AA36MPQ9_9DINO</name>
<reference evidence="6" key="1">
    <citation type="submission" date="2023-08" db="EMBL/GenBank/DDBJ databases">
        <authorList>
            <person name="Chen Y."/>
            <person name="Shah S."/>
            <person name="Dougan E. K."/>
            <person name="Thang M."/>
            <person name="Chan C."/>
        </authorList>
    </citation>
    <scope>NUCLEOTIDE SEQUENCE</scope>
</reference>
<sequence length="460" mass="51213">RQLESDTSSISSEPEKEVDDELDASSTMSMDEVEFEEKTIYSVHELLQCRSKLHQEPWIIYQTQKVKAPKPEESPSPTARSSRRTASGNESIARSIKSILNKLTLEKFQALSQQLLSCGISTAQHVEVLIREIFDKATTQHHFIDMYADLCVVLHEHFVSQPLDCEKSFKRLLLEECQCCFERLLAPPVDLEDLAVEEKQNAARRYKTSMLGNIKLVGSLLARGMLASKVGIAILEELLSNATNETLESTAALLTAMGSACDRPSWPQKVALDGIFKRVAGLVAGKSCQPRERFLLKDLLELRANGWEEKRPKALERQMTLAQVAKLANGQKVEPKAMRCLQPAVFDQDRFRQQVLGLLKEADASALELAQSVPATAQRAQVCHLLGAVVELPTEQRQKALQSFLKLAEAWPRAAVAEGLQDFALGAEDLATDVPLLPRIFQQELRPSFAQLGLPEVNFA</sequence>
<dbReference type="InterPro" id="IPR003890">
    <property type="entry name" value="MIF4G-like_typ-3"/>
</dbReference>
<keyword evidence="2" id="KW-0396">Initiation factor</keyword>
<dbReference type="AlphaFoldDB" id="A0AA36MPQ9"/>
<dbReference type="Proteomes" id="UP001178507">
    <property type="component" value="Unassembled WGS sequence"/>
</dbReference>
<dbReference type="Gene3D" id="1.25.40.180">
    <property type="match status" value="1"/>
</dbReference>
<dbReference type="SMART" id="SM00543">
    <property type="entry name" value="MIF4G"/>
    <property type="match status" value="1"/>
</dbReference>
<dbReference type="GO" id="GO:0003743">
    <property type="term" value="F:translation initiation factor activity"/>
    <property type="evidence" value="ECO:0007669"/>
    <property type="project" value="UniProtKB-KW"/>
</dbReference>
<keyword evidence="7" id="KW-1185">Reference proteome</keyword>
<evidence type="ECO:0000256" key="4">
    <source>
        <dbReference type="SAM" id="MobiDB-lite"/>
    </source>
</evidence>
<dbReference type="Pfam" id="PF02854">
    <property type="entry name" value="MIF4G"/>
    <property type="match status" value="1"/>
</dbReference>
<dbReference type="PANTHER" id="PTHR23253:SF9">
    <property type="entry name" value="EUKARYOTIC TRANSLATION INITIATION FACTOR 4 GAMMA 2"/>
    <property type="match status" value="1"/>
</dbReference>
<dbReference type="EMBL" id="CAUJNA010000324">
    <property type="protein sequence ID" value="CAJ1375493.1"/>
    <property type="molecule type" value="Genomic_DNA"/>
</dbReference>
<organism evidence="6 7">
    <name type="scientific">Effrenium voratum</name>
    <dbReference type="NCBI Taxonomy" id="2562239"/>
    <lineage>
        <taxon>Eukaryota</taxon>
        <taxon>Sar</taxon>
        <taxon>Alveolata</taxon>
        <taxon>Dinophyceae</taxon>
        <taxon>Suessiales</taxon>
        <taxon>Symbiodiniaceae</taxon>
        <taxon>Effrenium</taxon>
    </lineage>
</organism>
<dbReference type="GO" id="GO:0003729">
    <property type="term" value="F:mRNA binding"/>
    <property type="evidence" value="ECO:0007669"/>
    <property type="project" value="TreeGrafter"/>
</dbReference>
<evidence type="ECO:0000256" key="3">
    <source>
        <dbReference type="ARBA" id="ARBA00022917"/>
    </source>
</evidence>
<keyword evidence="3" id="KW-0648">Protein biosynthesis</keyword>
<evidence type="ECO:0000313" key="6">
    <source>
        <dbReference type="EMBL" id="CAJ1375493.1"/>
    </source>
</evidence>
<accession>A0AA36MPQ9</accession>
<protein>
    <recommendedName>
        <fullName evidence="5">MIF4G domain-containing protein</fullName>
    </recommendedName>
</protein>
<evidence type="ECO:0000256" key="2">
    <source>
        <dbReference type="ARBA" id="ARBA00022540"/>
    </source>
</evidence>
<proteinExistence type="inferred from homology"/>
<feature type="region of interest" description="Disordered" evidence="4">
    <location>
        <begin position="1"/>
        <end position="30"/>
    </location>
</feature>
<feature type="compositionally biased region" description="Low complexity" evidence="4">
    <location>
        <begin position="75"/>
        <end position="87"/>
    </location>
</feature>
<feature type="non-terminal residue" evidence="6">
    <location>
        <position position="460"/>
    </location>
</feature>
<dbReference type="SUPFAM" id="SSF48371">
    <property type="entry name" value="ARM repeat"/>
    <property type="match status" value="1"/>
</dbReference>
<feature type="compositionally biased region" description="Polar residues" evidence="4">
    <location>
        <begin position="1"/>
        <end position="12"/>
    </location>
</feature>
<comment type="similarity">
    <text evidence="1">Belongs to the eukaryotic initiation factor 4G family.</text>
</comment>
<evidence type="ECO:0000313" key="7">
    <source>
        <dbReference type="Proteomes" id="UP001178507"/>
    </source>
</evidence>
<comment type="caution">
    <text evidence="6">The sequence shown here is derived from an EMBL/GenBank/DDBJ whole genome shotgun (WGS) entry which is preliminary data.</text>
</comment>
<dbReference type="PANTHER" id="PTHR23253">
    <property type="entry name" value="EUKARYOTIC TRANSLATION INITIATION FACTOR 4 GAMMA"/>
    <property type="match status" value="1"/>
</dbReference>
<gene>
    <name evidence="6" type="ORF">EVOR1521_LOCUS4759</name>
</gene>